<protein>
    <submittedName>
        <fullName evidence="2">Unnamed protein product</fullName>
    </submittedName>
</protein>
<keyword evidence="3" id="KW-1185">Reference proteome</keyword>
<accession>A0A9W7CX73</accession>
<sequence>MRSCKSCSVCYHMTHLRCPRGAAQAASTSSAGLDPTNLFVCPRHDDETATSPTSSLDASNSLRLRLAAGDVVLILEFDNALLPPTAKTAAPDAANHWGVVTSTEDTEPHGHGNQLLSVRMFADENVLVVPNQYALRVAAATDFTRPVDLIRHCLQRHAMVELQLRQMEHIVDDAEAQRILRASSAAFAARLEALGVTEAQAKADAELGLARWREFQALPEPRHYDGLGDSAPSYLYVDTRGSRPGQQRADRANASQTVSADAEGDVSMTDADTDSGGAAATNGSSNSPKRTPSRPSSAGKSPHEAEAVGEKPSDAAVVASHVMALDTHLSQSAATTRVNSPVEQSQTSTQDTMGSTQDTQCDMESWSQATSTSTVDVATPVISNNAPAIPSGIARVSADVNSSKRTSDAAEAGGVKRQKLSTESPVQFNAAAFTPTGYHGLQPGATLSSASAPATLHISPMSSSARTMLPQKRKQLTRKQKLLAEMPALVLEELEREALRYLEDADGSSKKKVRAPADADAFPWAARATNFRPAFYRPTVMLGHSGLRRPGIDAVSRLLVSQDKRSVKCFVQSVDGATGKLSTQCDHVTSGTTSASPAYLILDLLSLHSIRELEEVVRTRLVQALGKRSRYTRERFGMEAHQAQRWLEQQRRKKVSDQPPISLWYCSADAVRRHLKLDASSAKPSLKDMQAWLCFCANVCHLSVVIAAPKHSHAAATLVAAQPQQVPVAGAK</sequence>
<evidence type="ECO:0000256" key="1">
    <source>
        <dbReference type="SAM" id="MobiDB-lite"/>
    </source>
</evidence>
<feature type="compositionally biased region" description="Basic and acidic residues" evidence="1">
    <location>
        <begin position="301"/>
        <end position="312"/>
    </location>
</feature>
<feature type="region of interest" description="Disordered" evidence="1">
    <location>
        <begin position="235"/>
        <end position="312"/>
    </location>
</feature>
<feature type="compositionally biased region" description="Low complexity" evidence="1">
    <location>
        <begin position="274"/>
        <end position="287"/>
    </location>
</feature>
<evidence type="ECO:0000313" key="3">
    <source>
        <dbReference type="Proteomes" id="UP001165121"/>
    </source>
</evidence>
<dbReference type="AlphaFoldDB" id="A0A9W7CX73"/>
<organism evidence="2 3">
    <name type="scientific">Phytophthora fragariaefolia</name>
    <dbReference type="NCBI Taxonomy" id="1490495"/>
    <lineage>
        <taxon>Eukaryota</taxon>
        <taxon>Sar</taxon>
        <taxon>Stramenopiles</taxon>
        <taxon>Oomycota</taxon>
        <taxon>Peronosporomycetes</taxon>
        <taxon>Peronosporales</taxon>
        <taxon>Peronosporaceae</taxon>
        <taxon>Phytophthora</taxon>
    </lineage>
</organism>
<comment type="caution">
    <text evidence="2">The sequence shown here is derived from an EMBL/GenBank/DDBJ whole genome shotgun (WGS) entry which is preliminary data.</text>
</comment>
<name>A0A9W7CX73_9STRA</name>
<proteinExistence type="predicted"/>
<gene>
    <name evidence="2" type="ORF">Pfra01_001663400</name>
</gene>
<dbReference type="EMBL" id="BSXT01001889">
    <property type="protein sequence ID" value="GMF45870.1"/>
    <property type="molecule type" value="Genomic_DNA"/>
</dbReference>
<feature type="region of interest" description="Disordered" evidence="1">
    <location>
        <begin position="399"/>
        <end position="418"/>
    </location>
</feature>
<feature type="region of interest" description="Disordered" evidence="1">
    <location>
        <begin position="330"/>
        <end position="358"/>
    </location>
</feature>
<evidence type="ECO:0000313" key="2">
    <source>
        <dbReference type="EMBL" id="GMF45870.1"/>
    </source>
</evidence>
<reference evidence="2" key="1">
    <citation type="submission" date="2023-04" db="EMBL/GenBank/DDBJ databases">
        <title>Phytophthora fragariaefolia NBRC 109709.</title>
        <authorList>
            <person name="Ichikawa N."/>
            <person name="Sato H."/>
            <person name="Tonouchi N."/>
        </authorList>
    </citation>
    <scope>NUCLEOTIDE SEQUENCE</scope>
    <source>
        <strain evidence="2">NBRC 109709</strain>
    </source>
</reference>
<feature type="compositionally biased region" description="Polar residues" evidence="1">
    <location>
        <begin position="288"/>
        <end position="299"/>
    </location>
</feature>
<dbReference type="OrthoDB" id="69354at2759"/>
<dbReference type="Proteomes" id="UP001165121">
    <property type="component" value="Unassembled WGS sequence"/>
</dbReference>